<organism evidence="6 7">
    <name type="scientific">Eleusine coracana subsp. coracana</name>
    <dbReference type="NCBI Taxonomy" id="191504"/>
    <lineage>
        <taxon>Eukaryota</taxon>
        <taxon>Viridiplantae</taxon>
        <taxon>Streptophyta</taxon>
        <taxon>Embryophyta</taxon>
        <taxon>Tracheophyta</taxon>
        <taxon>Spermatophyta</taxon>
        <taxon>Magnoliopsida</taxon>
        <taxon>Liliopsida</taxon>
        <taxon>Poales</taxon>
        <taxon>Poaceae</taxon>
        <taxon>PACMAD clade</taxon>
        <taxon>Chloridoideae</taxon>
        <taxon>Cynodonteae</taxon>
        <taxon>Eleusininae</taxon>
        <taxon>Eleusine</taxon>
    </lineage>
</organism>
<proteinExistence type="predicted"/>
<dbReference type="FunFam" id="1.10.10.10:FF:000322">
    <property type="entry name" value="Probable disease resistance protein At1g63360"/>
    <property type="match status" value="1"/>
</dbReference>
<dbReference type="Pfam" id="PF23559">
    <property type="entry name" value="WHD_DRP"/>
    <property type="match status" value="1"/>
</dbReference>
<dbReference type="PANTHER" id="PTHR23155">
    <property type="entry name" value="DISEASE RESISTANCE PROTEIN RP"/>
    <property type="match status" value="1"/>
</dbReference>
<evidence type="ECO:0000259" key="4">
    <source>
        <dbReference type="Pfam" id="PF23559"/>
    </source>
</evidence>
<keyword evidence="2" id="KW-0611">Plant defense</keyword>
<dbReference type="Proteomes" id="UP001054889">
    <property type="component" value="Unassembled WGS sequence"/>
</dbReference>
<dbReference type="Pfam" id="PF23598">
    <property type="entry name" value="LRR_14"/>
    <property type="match status" value="1"/>
</dbReference>
<dbReference type="AlphaFoldDB" id="A0AAV5CA36"/>
<dbReference type="Gene3D" id="3.80.10.10">
    <property type="entry name" value="Ribonuclease Inhibitor"/>
    <property type="match status" value="1"/>
</dbReference>
<dbReference type="GO" id="GO:0002758">
    <property type="term" value="P:innate immune response-activating signaling pathway"/>
    <property type="evidence" value="ECO:0007669"/>
    <property type="project" value="UniProtKB-ARBA"/>
</dbReference>
<dbReference type="PRINTS" id="PR00364">
    <property type="entry name" value="DISEASERSIST"/>
</dbReference>
<dbReference type="Gene3D" id="3.40.50.300">
    <property type="entry name" value="P-loop containing nucleotide triphosphate hydrolases"/>
    <property type="match status" value="1"/>
</dbReference>
<comment type="caution">
    <text evidence="6">The sequence shown here is derived from an EMBL/GenBank/DDBJ whole genome shotgun (WGS) entry which is preliminary data.</text>
</comment>
<feature type="domain" description="NB-ARC" evidence="3">
    <location>
        <begin position="103"/>
        <end position="271"/>
    </location>
</feature>
<reference evidence="6" key="2">
    <citation type="submission" date="2021-12" db="EMBL/GenBank/DDBJ databases">
        <title>Resequencing data analysis of finger millet.</title>
        <authorList>
            <person name="Hatakeyama M."/>
            <person name="Aluri S."/>
            <person name="Balachadran M.T."/>
            <person name="Sivarajan S.R."/>
            <person name="Poveda L."/>
            <person name="Shimizu-Inatsugi R."/>
            <person name="Schlapbach R."/>
            <person name="Sreeman S.M."/>
            <person name="Shimizu K.K."/>
        </authorList>
    </citation>
    <scope>NUCLEOTIDE SEQUENCE</scope>
</reference>
<evidence type="ECO:0000259" key="3">
    <source>
        <dbReference type="Pfam" id="PF00931"/>
    </source>
</evidence>
<accession>A0AAV5CA36</accession>
<evidence type="ECO:0008006" key="8">
    <source>
        <dbReference type="Google" id="ProtNLM"/>
    </source>
</evidence>
<dbReference type="GO" id="GO:0043531">
    <property type="term" value="F:ADP binding"/>
    <property type="evidence" value="ECO:0007669"/>
    <property type="project" value="InterPro"/>
</dbReference>
<evidence type="ECO:0000313" key="7">
    <source>
        <dbReference type="Proteomes" id="UP001054889"/>
    </source>
</evidence>
<dbReference type="Gene3D" id="1.10.10.10">
    <property type="entry name" value="Winged helix-like DNA-binding domain superfamily/Winged helix DNA-binding domain"/>
    <property type="match status" value="1"/>
</dbReference>
<dbReference type="EMBL" id="BQKI01000005">
    <property type="protein sequence ID" value="GJM94981.1"/>
    <property type="molecule type" value="Genomic_DNA"/>
</dbReference>
<name>A0AAV5CA36_ELECO</name>
<feature type="domain" description="Disease resistance R13L4/SHOC-2-like LRR" evidence="5">
    <location>
        <begin position="475"/>
        <end position="781"/>
    </location>
</feature>
<protein>
    <recommendedName>
        <fullName evidence="8">NB-ARC domain-containing protein</fullName>
    </recommendedName>
</protein>
<gene>
    <name evidence="6" type="primary">ga11669</name>
    <name evidence="6" type="ORF">PR202_ga11669</name>
</gene>
<keyword evidence="1" id="KW-0677">Repeat</keyword>
<feature type="domain" description="Disease resistance protein winged helix" evidence="4">
    <location>
        <begin position="359"/>
        <end position="428"/>
    </location>
</feature>
<keyword evidence="7" id="KW-1185">Reference proteome</keyword>
<dbReference type="InterPro" id="IPR002182">
    <property type="entry name" value="NB-ARC"/>
</dbReference>
<dbReference type="InterPro" id="IPR032675">
    <property type="entry name" value="LRR_dom_sf"/>
</dbReference>
<evidence type="ECO:0000256" key="1">
    <source>
        <dbReference type="ARBA" id="ARBA00022737"/>
    </source>
</evidence>
<evidence type="ECO:0000313" key="6">
    <source>
        <dbReference type="EMBL" id="GJM94981.1"/>
    </source>
</evidence>
<dbReference type="Pfam" id="PF00931">
    <property type="entry name" value="NB-ARC"/>
    <property type="match status" value="1"/>
</dbReference>
<dbReference type="InterPro" id="IPR044974">
    <property type="entry name" value="Disease_R_plants"/>
</dbReference>
<dbReference type="InterPro" id="IPR055414">
    <property type="entry name" value="LRR_R13L4/SHOC2-like"/>
</dbReference>
<evidence type="ECO:0000259" key="5">
    <source>
        <dbReference type="Pfam" id="PF23598"/>
    </source>
</evidence>
<dbReference type="InterPro" id="IPR042197">
    <property type="entry name" value="Apaf_helical"/>
</dbReference>
<evidence type="ECO:0000256" key="2">
    <source>
        <dbReference type="ARBA" id="ARBA00022821"/>
    </source>
</evidence>
<dbReference type="GO" id="GO:0042742">
    <property type="term" value="P:defense response to bacterium"/>
    <property type="evidence" value="ECO:0007669"/>
    <property type="project" value="UniProtKB-ARBA"/>
</dbReference>
<sequence length="914" mass="102367">MMEARSSHAAKRSSSAAGGCCVPLFTSFRDPVFAHDMSRQIKELNRRLESVSKRSSMFHFVRASSASPWHWQRPRPAAARKTSSVLVHADLVGDKIEEDAVTLVDALTSDDHRENVLVLAITGAGGIGKTTLAKRVFDDQRVRDEFDLRVWVCVSQEVNEADLLWSVIGGVGGTHQLHLHDDAADKSSLEPVLQRAVSGKKALLVMDDVWSDEAWNVMLRDAFKAGVRGGSRVLVTTRNEMVARQMKATYIHRVEKLQPQDGWKLLKNQVMLGDDPSDIEFLQDIGMKIVTRCDCLPLAIKTVGGLLCTKDRTPRDWGEVSESAAWSMAGLPDEVHSAIYLSYADLPSQLKQCFLHCSLFPKDEVIKRVDVVQMWIAEGFIQDDGNCTILEDTGSQYYKELIMRNLLDPNDQYYDQSGCTMHDILRSFAHYLAKDEAAVLAQGQSLCYKNAKTKLRRISIASEDVHPSALKDEKQLRALMLFRSTKIELENFLHNLPRLRVHLGGVNLKNLPPSLCDLRHLRYLELSGTMIDTIPDSVGNLKYLQYIGLINCINLSILPGSIVKLQKLRALHIMGTKVSEIPIGIGRLQNLVELTGFLTQNDDTAGWNSLEELGHLSQLSLLYLNNLEKACSGSISKKAKLQSKLHHRYLSLECTTGPGDGSQVGKITSEKNFQIEDIFEALCPPPCLENLSLVGFFGKQLPNWMSSGQMALKNLRALKLEDSIYCEQLPAFGHLPSLEFLLIKNAPSIMRIGHEFLCTSNGTLMNHQMSLFPRLEKLGFDQLDGWEEWIWDKELKQAMPKILSLKIMKCKLNSLPPGLVHHARALKDLIISEACNLTAITNFLFLNELHLYANPNLETLAKLPRLRRLVVVQCPKLSVLEGSIELQIVTLQDYGAGTLPRYLHGIRAAKLEVF</sequence>
<dbReference type="SUPFAM" id="SSF52540">
    <property type="entry name" value="P-loop containing nucleoside triphosphate hydrolases"/>
    <property type="match status" value="1"/>
</dbReference>
<dbReference type="GO" id="GO:0009626">
    <property type="term" value="P:plant-type hypersensitive response"/>
    <property type="evidence" value="ECO:0007669"/>
    <property type="project" value="UniProtKB-ARBA"/>
</dbReference>
<dbReference type="InterPro" id="IPR027417">
    <property type="entry name" value="P-loop_NTPase"/>
</dbReference>
<reference evidence="6" key="1">
    <citation type="journal article" date="2018" name="DNA Res.">
        <title>Multiple hybrid de novo genome assembly of finger millet, an orphan allotetraploid crop.</title>
        <authorList>
            <person name="Hatakeyama M."/>
            <person name="Aluri S."/>
            <person name="Balachadran M.T."/>
            <person name="Sivarajan S.R."/>
            <person name="Patrignani A."/>
            <person name="Gruter S."/>
            <person name="Poveda L."/>
            <person name="Shimizu-Inatsugi R."/>
            <person name="Baeten J."/>
            <person name="Francoijs K.J."/>
            <person name="Nataraja K.N."/>
            <person name="Reddy Y.A.N."/>
            <person name="Phadnis S."/>
            <person name="Ravikumar R.L."/>
            <person name="Schlapbach R."/>
            <person name="Sreeman S.M."/>
            <person name="Shimizu K.K."/>
        </authorList>
    </citation>
    <scope>NUCLEOTIDE SEQUENCE</scope>
</reference>
<dbReference type="PANTHER" id="PTHR23155:SF1236">
    <property type="entry name" value="NB-ARC DOMAIN CONTAINING PROTEIN, EXPRESSED"/>
    <property type="match status" value="1"/>
</dbReference>
<dbReference type="InterPro" id="IPR058922">
    <property type="entry name" value="WHD_DRP"/>
</dbReference>
<dbReference type="SUPFAM" id="SSF52058">
    <property type="entry name" value="L domain-like"/>
    <property type="match status" value="1"/>
</dbReference>
<dbReference type="InterPro" id="IPR036388">
    <property type="entry name" value="WH-like_DNA-bd_sf"/>
</dbReference>
<dbReference type="Gene3D" id="1.10.8.430">
    <property type="entry name" value="Helical domain of apoptotic protease-activating factors"/>
    <property type="match status" value="1"/>
</dbReference>